<organism evidence="1 2">
    <name type="scientific">Vibrio pectenicida</name>
    <dbReference type="NCBI Taxonomy" id="62763"/>
    <lineage>
        <taxon>Bacteria</taxon>
        <taxon>Pseudomonadati</taxon>
        <taxon>Pseudomonadota</taxon>
        <taxon>Gammaproteobacteria</taxon>
        <taxon>Vibrionales</taxon>
        <taxon>Vibrionaceae</taxon>
        <taxon>Vibrio</taxon>
    </lineage>
</organism>
<gene>
    <name evidence="1" type="ORF">F0225_07560</name>
</gene>
<protein>
    <submittedName>
        <fullName evidence="1">Uncharacterized protein</fullName>
    </submittedName>
</protein>
<dbReference type="AlphaFoldDB" id="A0A7Y3ZXZ9"/>
<dbReference type="RefSeq" id="WP_171360570.1">
    <property type="nucleotide sequence ID" value="NZ_VTXC01000016.1"/>
</dbReference>
<comment type="caution">
    <text evidence="1">The sequence shown here is derived from an EMBL/GenBank/DDBJ whole genome shotgun (WGS) entry which is preliminary data.</text>
</comment>
<proteinExistence type="predicted"/>
<evidence type="ECO:0000313" key="1">
    <source>
        <dbReference type="EMBL" id="NOH71192.1"/>
    </source>
</evidence>
<accession>A0A7Y3ZXZ9</accession>
<reference evidence="1 2" key="1">
    <citation type="submission" date="2019-09" db="EMBL/GenBank/DDBJ databases">
        <title>Draft genome sequencing and comparative genomics of hatchery-associated Vibrios.</title>
        <authorList>
            <person name="Kehlet-Delgado H."/>
            <person name="Mueller R.S."/>
        </authorList>
    </citation>
    <scope>NUCLEOTIDE SEQUENCE [LARGE SCALE GENOMIC DNA]</scope>
    <source>
        <strain evidence="1 2">99-46-Y</strain>
    </source>
</reference>
<name>A0A7Y3ZXZ9_9VIBR</name>
<dbReference type="EMBL" id="VTXC01000016">
    <property type="protein sequence ID" value="NOH71192.1"/>
    <property type="molecule type" value="Genomic_DNA"/>
</dbReference>
<evidence type="ECO:0000313" key="2">
    <source>
        <dbReference type="Proteomes" id="UP000565719"/>
    </source>
</evidence>
<sequence length="332" mass="35902">MSGIKLEDITKEDISNAFADAAVAATHAVAQATATANASLKLKTENASANANGFKADRVVTEGYLQANNAQAHDYNFCLREINFCPEGDDLSAFSVQELASILDPNGCDLAMMPLIKFPEHSKDTLWDIIESTAKAIVDVVLIVGWDKLKVKNKSNGPTKLYEEIYKILTKIKCVGNDKISTASERIEGFIIKYGDKEESSVTHDLSLQIKTILQGILPGHDFLNVSAANIARRLKDLGLPIDVTIWFDNDNLKSSVKETKFITELTNAGYSVGYYGGSDCGCPQGNGNMQNGSIVLDNVQCGPKTEAGGGIQTFTIGDNSGACKIRWIKPQ</sequence>
<dbReference type="Proteomes" id="UP000565719">
    <property type="component" value="Unassembled WGS sequence"/>
</dbReference>